<dbReference type="RefSeq" id="WP_064007934.1">
    <property type="nucleotide sequence ID" value="NZ_LUUG01000057.1"/>
</dbReference>
<evidence type="ECO:0000313" key="2">
    <source>
        <dbReference type="Proteomes" id="UP000078090"/>
    </source>
</evidence>
<reference evidence="1 2" key="1">
    <citation type="submission" date="2016-03" db="EMBL/GenBank/DDBJ databases">
        <authorList>
            <person name="Ploux O."/>
        </authorList>
    </citation>
    <scope>NUCLEOTIDE SEQUENCE [LARGE SCALE GENOMIC DNA]</scope>
    <source>
        <strain evidence="1 2">R-45363</strain>
    </source>
</reference>
<name>A0A177MMD6_METMH</name>
<dbReference type="OrthoDB" id="5150111at2"/>
<gene>
    <name evidence="1" type="ORF">A1332_11095</name>
</gene>
<dbReference type="AlphaFoldDB" id="A0A177MMD6"/>
<accession>A0A177MMD6</accession>
<dbReference type="EMBL" id="LUUG01000057">
    <property type="protein sequence ID" value="OAI06564.1"/>
    <property type="molecule type" value="Genomic_DNA"/>
</dbReference>
<comment type="caution">
    <text evidence="1">The sequence shown here is derived from an EMBL/GenBank/DDBJ whole genome shotgun (WGS) entry which is preliminary data.</text>
</comment>
<protein>
    <submittedName>
        <fullName evidence="1">Uncharacterized protein</fullName>
    </submittedName>
</protein>
<evidence type="ECO:0000313" key="1">
    <source>
        <dbReference type="EMBL" id="OAI06564.1"/>
    </source>
</evidence>
<sequence>MNEFIEAIDRSVAVGNWYGALFVALSLPDICGKIDNPAENGSQRRYAAWFDRYIRPKYTHQAGLNSREEVFLSGNDCYALRCAYLHEGSDDTTCQRAREAVDRFHFLVAPRNCVIHCNMIDTKLQLQVDIFCEDIKQGVIDWIREIQNDGKKLAATQSLLKIQFLDSNNGIRI</sequence>
<organism evidence="1 2">
    <name type="scientific">Methylomonas methanica</name>
    <dbReference type="NCBI Taxonomy" id="421"/>
    <lineage>
        <taxon>Bacteria</taxon>
        <taxon>Pseudomonadati</taxon>
        <taxon>Pseudomonadota</taxon>
        <taxon>Gammaproteobacteria</taxon>
        <taxon>Methylococcales</taxon>
        <taxon>Methylococcaceae</taxon>
        <taxon>Methylomonas</taxon>
    </lineage>
</organism>
<dbReference type="Proteomes" id="UP000078090">
    <property type="component" value="Unassembled WGS sequence"/>
</dbReference>
<proteinExistence type="predicted"/>